<organism evidence="2 3">
    <name type="scientific">Canis lupus dingo</name>
    <name type="common">dingo</name>
    <dbReference type="NCBI Taxonomy" id="286419"/>
    <lineage>
        <taxon>Eukaryota</taxon>
        <taxon>Metazoa</taxon>
        <taxon>Chordata</taxon>
        <taxon>Craniata</taxon>
        <taxon>Vertebrata</taxon>
        <taxon>Euteleostomi</taxon>
        <taxon>Mammalia</taxon>
        <taxon>Eutheria</taxon>
        <taxon>Laurasiatheria</taxon>
        <taxon>Carnivora</taxon>
        <taxon>Caniformia</taxon>
        <taxon>Canidae</taxon>
        <taxon>Canis</taxon>
    </lineage>
</organism>
<reference evidence="2" key="2">
    <citation type="submission" date="2025-09" db="UniProtKB">
        <authorList>
            <consortium name="Ensembl"/>
        </authorList>
    </citation>
    <scope>IDENTIFICATION</scope>
</reference>
<evidence type="ECO:0000313" key="3">
    <source>
        <dbReference type="Proteomes" id="UP000694391"/>
    </source>
</evidence>
<feature type="region of interest" description="Disordered" evidence="1">
    <location>
        <begin position="107"/>
        <end position="132"/>
    </location>
</feature>
<keyword evidence="3" id="KW-1185">Reference proteome</keyword>
<feature type="compositionally biased region" description="Basic and acidic residues" evidence="1">
    <location>
        <begin position="111"/>
        <end position="122"/>
    </location>
</feature>
<sequence length="166" mass="18628">MAWASKPIFWELVMRSSPRNRSRGLSTCARYSRTTYRCTSCRVSWEARELGVRVRANSPHPGHNTTPQAPSPLRYLCTQWGHVLQMVGESHHLVHEGLQHVMCQPGLGTQDPEKRLGAEGDRSLPGISSSSDPLLGAQHVAPNRGFQAKGQRVTRKKFWRACLTPF</sequence>
<reference evidence="2" key="1">
    <citation type="submission" date="2025-08" db="UniProtKB">
        <authorList>
            <consortium name="Ensembl"/>
        </authorList>
    </citation>
    <scope>IDENTIFICATION</scope>
</reference>
<accession>A0A8C0K7T4</accession>
<proteinExistence type="predicted"/>
<name>A0A8C0K7T4_CANLU</name>
<evidence type="ECO:0000256" key="1">
    <source>
        <dbReference type="SAM" id="MobiDB-lite"/>
    </source>
</evidence>
<dbReference type="Proteomes" id="UP000694391">
    <property type="component" value="Unplaced"/>
</dbReference>
<dbReference type="GeneTree" id="ENSGT00900000143542"/>
<evidence type="ECO:0000313" key="2">
    <source>
        <dbReference type="Ensembl" id="ENSCAFP00020010930.1"/>
    </source>
</evidence>
<dbReference type="AlphaFoldDB" id="A0A8C0K7T4"/>
<protein>
    <submittedName>
        <fullName evidence="2">Uncharacterized protein</fullName>
    </submittedName>
</protein>
<dbReference type="Ensembl" id="ENSCAFT00020012686.1">
    <property type="protein sequence ID" value="ENSCAFP00020010930.1"/>
    <property type="gene ID" value="ENSCAFG00020008844.1"/>
</dbReference>